<evidence type="ECO:0000313" key="2">
    <source>
        <dbReference type="EMBL" id="NYI11891.1"/>
    </source>
</evidence>
<protein>
    <submittedName>
        <fullName evidence="2">Uncharacterized protein</fullName>
    </submittedName>
</protein>
<reference evidence="2 3" key="1">
    <citation type="submission" date="2020-07" db="EMBL/GenBank/DDBJ databases">
        <title>Sequencing the genomes of 1000 actinobacteria strains.</title>
        <authorList>
            <person name="Klenk H.-P."/>
        </authorList>
    </citation>
    <scope>NUCLEOTIDE SEQUENCE [LARGE SCALE GENOMIC DNA]</scope>
    <source>
        <strain evidence="2 3">DSM 18248</strain>
    </source>
</reference>
<comment type="caution">
    <text evidence="2">The sequence shown here is derived from an EMBL/GenBank/DDBJ whole genome shotgun (WGS) entry which is preliminary data.</text>
</comment>
<gene>
    <name evidence="2" type="ORF">BKA05_003406</name>
</gene>
<dbReference type="AlphaFoldDB" id="A0A7Z0C684"/>
<organism evidence="2 3">
    <name type="scientific">Nocardioides marinus</name>
    <dbReference type="NCBI Taxonomy" id="374514"/>
    <lineage>
        <taxon>Bacteria</taxon>
        <taxon>Bacillati</taxon>
        <taxon>Actinomycetota</taxon>
        <taxon>Actinomycetes</taxon>
        <taxon>Propionibacteriales</taxon>
        <taxon>Nocardioidaceae</taxon>
        <taxon>Nocardioides</taxon>
    </lineage>
</organism>
<keyword evidence="1" id="KW-0472">Membrane</keyword>
<keyword evidence="1" id="KW-0812">Transmembrane</keyword>
<keyword evidence="3" id="KW-1185">Reference proteome</keyword>
<sequence length="440" mass="48634">MSIAALDPDPDTTGLPLEIAVDEVFGFTVSARCRVSAAPIDFRRRQGALVQRLRSLTPATVVAPESYDDQPTDDRTEPGVQLRTWSDRSVGVTRYPVGLVRFVVPCEEERSGWSLGHRVVTFYRDGTAVVRASWTRSAGAPEDVAGLVRDLGTRQVSSDRATLLVAELDDLLLRAMREESLDCTSLGTVAVVGRHRLVRVGAHPTPALIESARSEVAIVGSHEDFTDLSARDDLFLHAGNGISLEIGPDAIDQPSRLMGALTEYEHWISVACRSDDELAEEFRTLSLLTAPSEGPVGTTWERAQLAVFDHQDVLNAMSPEHVAVWRGYLNTWRLADLEDEIRLKLDAVRDRDRELRESLANQIATRTEQTITFLTTLTLVSIVTGVATYLINEPRPGPWWRAALVLLTVVAATAIYQRSHYPGRVRAAVEQLLRRRTGRG</sequence>
<proteinExistence type="predicted"/>
<dbReference type="RefSeq" id="WP_179532517.1">
    <property type="nucleotide sequence ID" value="NZ_BAAAPP010000019.1"/>
</dbReference>
<dbReference type="EMBL" id="JACBZI010000001">
    <property type="protein sequence ID" value="NYI11891.1"/>
    <property type="molecule type" value="Genomic_DNA"/>
</dbReference>
<feature type="transmembrane region" description="Helical" evidence="1">
    <location>
        <begin position="398"/>
        <end position="416"/>
    </location>
</feature>
<evidence type="ECO:0000256" key="1">
    <source>
        <dbReference type="SAM" id="Phobius"/>
    </source>
</evidence>
<keyword evidence="1" id="KW-1133">Transmembrane helix</keyword>
<name>A0A7Z0C684_9ACTN</name>
<feature type="transmembrane region" description="Helical" evidence="1">
    <location>
        <begin position="371"/>
        <end position="392"/>
    </location>
</feature>
<accession>A0A7Z0C684</accession>
<evidence type="ECO:0000313" key="3">
    <source>
        <dbReference type="Proteomes" id="UP000537326"/>
    </source>
</evidence>
<dbReference type="Proteomes" id="UP000537326">
    <property type="component" value="Unassembled WGS sequence"/>
</dbReference>